<gene>
    <name evidence="2" type="ORF">DL1_11915</name>
</gene>
<dbReference type="AlphaFoldDB" id="A0A074THC7"/>
<dbReference type="Proteomes" id="UP000027725">
    <property type="component" value="Unassembled WGS sequence"/>
</dbReference>
<dbReference type="OrthoDB" id="7874722at2"/>
<reference evidence="2 3" key="1">
    <citation type="submission" date="2014-03" db="EMBL/GenBank/DDBJ databases">
        <title>The draft genome sequence of Thioclava dalianensis DLFJ1-1.</title>
        <authorList>
            <person name="Lai Q."/>
            <person name="Shao Z."/>
        </authorList>
    </citation>
    <scope>NUCLEOTIDE SEQUENCE [LARGE SCALE GENOMIC DNA]</scope>
    <source>
        <strain evidence="2 3">DLFJ1-1</strain>
    </source>
</reference>
<protein>
    <submittedName>
        <fullName evidence="2">Uncharacterized protein</fullName>
    </submittedName>
</protein>
<evidence type="ECO:0000256" key="1">
    <source>
        <dbReference type="SAM" id="Coils"/>
    </source>
</evidence>
<sequence>MFIHVKSTRHTKIGTLRRGVVYRLDDENSNAQAVVAAHSKGTNPALKKVSEAEAKKLAAKFVSLEAKADSELVEERSDSEELSAQFETMTAALTEARDTLAAERAKLAERDAKIAELAAALEGAEKQRDDVIAEAAEQKEKLDELQALVAEKDDQKPKQDGKK</sequence>
<dbReference type="STRING" id="1185766.SAMN05216224_10847"/>
<dbReference type="RefSeq" id="WP_038068629.1">
    <property type="nucleotide sequence ID" value="NZ_FOVB01000008.1"/>
</dbReference>
<comment type="caution">
    <text evidence="2">The sequence shown here is derived from an EMBL/GenBank/DDBJ whole genome shotgun (WGS) entry which is preliminary data.</text>
</comment>
<name>A0A074THC7_9RHOB</name>
<proteinExistence type="predicted"/>
<dbReference type="EMBL" id="JHEH01000033">
    <property type="protein sequence ID" value="KEP68433.1"/>
    <property type="molecule type" value="Genomic_DNA"/>
</dbReference>
<evidence type="ECO:0000313" key="2">
    <source>
        <dbReference type="EMBL" id="KEP68433.1"/>
    </source>
</evidence>
<evidence type="ECO:0000313" key="3">
    <source>
        <dbReference type="Proteomes" id="UP000027725"/>
    </source>
</evidence>
<keyword evidence="1" id="KW-0175">Coiled coil</keyword>
<organism evidence="2 3">
    <name type="scientific">Thioclava dalianensis</name>
    <dbReference type="NCBI Taxonomy" id="1185766"/>
    <lineage>
        <taxon>Bacteria</taxon>
        <taxon>Pseudomonadati</taxon>
        <taxon>Pseudomonadota</taxon>
        <taxon>Alphaproteobacteria</taxon>
        <taxon>Rhodobacterales</taxon>
        <taxon>Paracoccaceae</taxon>
        <taxon>Thioclava</taxon>
    </lineage>
</organism>
<feature type="coiled-coil region" evidence="1">
    <location>
        <begin position="107"/>
        <end position="155"/>
    </location>
</feature>
<accession>A0A074THC7</accession>
<keyword evidence="3" id="KW-1185">Reference proteome</keyword>